<dbReference type="GO" id="GO:0048608">
    <property type="term" value="P:reproductive structure development"/>
    <property type="evidence" value="ECO:0007669"/>
    <property type="project" value="UniProtKB-ARBA"/>
</dbReference>
<evidence type="ECO:0000256" key="3">
    <source>
        <dbReference type="ARBA" id="ARBA00023125"/>
    </source>
</evidence>
<dbReference type="PROSITE" id="PS51005">
    <property type="entry name" value="NAC"/>
    <property type="match status" value="1"/>
</dbReference>
<proteinExistence type="predicted"/>
<evidence type="ECO:0000256" key="5">
    <source>
        <dbReference type="ARBA" id="ARBA00023242"/>
    </source>
</evidence>
<dbReference type="Pfam" id="PF02365">
    <property type="entry name" value="NAM"/>
    <property type="match status" value="1"/>
</dbReference>
<keyword evidence="2" id="KW-0805">Transcription regulation</keyword>
<dbReference type="GO" id="GO:0009791">
    <property type="term" value="P:post-embryonic development"/>
    <property type="evidence" value="ECO:0007669"/>
    <property type="project" value="UniProtKB-ARBA"/>
</dbReference>
<sequence>MSSAGMLLPPGFRFHPTDEELILHYLGNRAASLPCPVSIIAEVDIYKFDPWELPAKATFGDGEWYFFSPRERKYPNGYRPNRAAASGYWKATGIDKPVVTSSGNSYIGVKKALVFYKGRPPKGVKTNWIMHEYRLAEPPSKNSYKPIELRDLSMKLDDWVLCRIYKRNSSSSQSSAVEDVFVPTPSITTHQSLSDLLLDAADYSDVLGLENRHNIDSSRIHSSRLPHNLKRQWVADGWFGDGDEALSSPAKRPTGSRIGTDLIDDFEFDLCNPQLISYSSHLAWQ</sequence>
<reference evidence="7" key="1">
    <citation type="submission" date="2021-03" db="EMBL/GenBank/DDBJ databases">
        <authorList>
            <consortium name="Genoscope - CEA"/>
            <person name="William W."/>
        </authorList>
    </citation>
    <scope>NUCLEOTIDE SEQUENCE</scope>
    <source>
        <strain evidence="7">Doubled-haploid Pahang</strain>
    </source>
</reference>
<dbReference type="PANTHER" id="PTHR31719">
    <property type="entry name" value="NAC TRANSCRIPTION FACTOR 56"/>
    <property type="match status" value="1"/>
</dbReference>
<evidence type="ECO:0000313" key="9">
    <source>
        <dbReference type="Proteomes" id="UP000012960"/>
    </source>
</evidence>
<reference evidence="8" key="2">
    <citation type="submission" date="2021-05" db="UniProtKB">
        <authorList>
            <consortium name="EnsemblPlants"/>
        </authorList>
    </citation>
    <scope>IDENTIFICATION</scope>
    <source>
        <strain evidence="8">subsp. malaccensis</strain>
    </source>
</reference>
<dbReference type="OrthoDB" id="1921961at2759"/>
<dbReference type="FunFam" id="2.170.150.80:FF:000005">
    <property type="entry name" value="NAC transcription factor 56"/>
    <property type="match status" value="1"/>
</dbReference>
<evidence type="ECO:0000313" key="8">
    <source>
        <dbReference type="EnsemblPlants" id="Ma07_p23270.1"/>
    </source>
</evidence>
<evidence type="ECO:0000313" key="7">
    <source>
        <dbReference type="EMBL" id="CAG1857516.1"/>
    </source>
</evidence>
<gene>
    <name evidence="7" type="ORF">GSMUA_31220.1</name>
</gene>
<organism evidence="8 9">
    <name type="scientific">Musa acuminata subsp. malaccensis</name>
    <name type="common">Wild banana</name>
    <name type="synonym">Musa malaccensis</name>
    <dbReference type="NCBI Taxonomy" id="214687"/>
    <lineage>
        <taxon>Eukaryota</taxon>
        <taxon>Viridiplantae</taxon>
        <taxon>Streptophyta</taxon>
        <taxon>Embryophyta</taxon>
        <taxon>Tracheophyta</taxon>
        <taxon>Spermatophyta</taxon>
        <taxon>Magnoliopsida</taxon>
        <taxon>Liliopsida</taxon>
        <taxon>Zingiberales</taxon>
        <taxon>Musaceae</taxon>
        <taxon>Musa</taxon>
    </lineage>
</organism>
<dbReference type="EMBL" id="HG996473">
    <property type="protein sequence ID" value="CAG1857516.1"/>
    <property type="molecule type" value="Genomic_DNA"/>
</dbReference>
<evidence type="ECO:0000256" key="1">
    <source>
        <dbReference type="ARBA" id="ARBA00004123"/>
    </source>
</evidence>
<evidence type="ECO:0000259" key="6">
    <source>
        <dbReference type="PROSITE" id="PS51005"/>
    </source>
</evidence>
<dbReference type="Proteomes" id="UP000012960">
    <property type="component" value="Unplaced"/>
</dbReference>
<dbReference type="GO" id="GO:0003677">
    <property type="term" value="F:DNA binding"/>
    <property type="evidence" value="ECO:0007669"/>
    <property type="project" value="UniProtKB-KW"/>
</dbReference>
<dbReference type="PANTHER" id="PTHR31719:SF127">
    <property type="entry name" value="NAC TRANSCRIPTION FACTOR 29"/>
    <property type="match status" value="1"/>
</dbReference>
<dbReference type="Gramene" id="Ma07_t23270.1">
    <property type="protein sequence ID" value="Ma07_p23270.1"/>
    <property type="gene ID" value="Ma07_g23270"/>
</dbReference>
<keyword evidence="3" id="KW-0238">DNA-binding</keyword>
<dbReference type="GO" id="GO:0006355">
    <property type="term" value="P:regulation of DNA-templated transcription"/>
    <property type="evidence" value="ECO:0007669"/>
    <property type="project" value="InterPro"/>
</dbReference>
<dbReference type="InParanoid" id="A0A804JYV7"/>
<dbReference type="OMA" id="QWVADGW"/>
<protein>
    <submittedName>
        <fullName evidence="7">(wild Malaysian banana) hypothetical protein</fullName>
    </submittedName>
</protein>
<dbReference type="Gene3D" id="2.170.150.80">
    <property type="entry name" value="NAC domain"/>
    <property type="match status" value="1"/>
</dbReference>
<evidence type="ECO:0000256" key="4">
    <source>
        <dbReference type="ARBA" id="ARBA00023163"/>
    </source>
</evidence>
<keyword evidence="5" id="KW-0539">Nucleus</keyword>
<keyword evidence="9" id="KW-1185">Reference proteome</keyword>
<dbReference type="GO" id="GO:0005634">
    <property type="term" value="C:nucleus"/>
    <property type="evidence" value="ECO:0007669"/>
    <property type="project" value="UniProtKB-SubCell"/>
</dbReference>
<dbReference type="AlphaFoldDB" id="A0A804JYV7"/>
<name>A0A804JYV7_MUSAM</name>
<dbReference type="InterPro" id="IPR036093">
    <property type="entry name" value="NAC_dom_sf"/>
</dbReference>
<feature type="domain" description="NAC" evidence="6">
    <location>
        <begin position="8"/>
        <end position="167"/>
    </location>
</feature>
<dbReference type="InterPro" id="IPR003441">
    <property type="entry name" value="NAC-dom"/>
</dbReference>
<accession>A0A804JYV7</accession>
<evidence type="ECO:0000256" key="2">
    <source>
        <dbReference type="ARBA" id="ARBA00023015"/>
    </source>
</evidence>
<comment type="subcellular location">
    <subcellularLocation>
        <location evidence="1">Nucleus</location>
    </subcellularLocation>
</comment>
<keyword evidence="4" id="KW-0804">Transcription</keyword>
<dbReference type="EnsemblPlants" id="Ma07_t23270.1">
    <property type="protein sequence ID" value="Ma07_p23270.1"/>
    <property type="gene ID" value="Ma07_g23270"/>
</dbReference>
<dbReference type="SUPFAM" id="SSF101941">
    <property type="entry name" value="NAC domain"/>
    <property type="match status" value="1"/>
</dbReference>